<dbReference type="OrthoDB" id="6120031at2"/>
<name>A0A7C9JXE5_9GAMM</name>
<proteinExistence type="predicted"/>
<comment type="caution">
    <text evidence="1">The sequence shown here is derived from an EMBL/GenBank/DDBJ whole genome shotgun (WGS) entry which is preliminary data.</text>
</comment>
<dbReference type="GO" id="GO:0003677">
    <property type="term" value="F:DNA binding"/>
    <property type="evidence" value="ECO:0007669"/>
    <property type="project" value="InterPro"/>
</dbReference>
<dbReference type="Proteomes" id="UP000480312">
    <property type="component" value="Unassembled WGS sequence"/>
</dbReference>
<dbReference type="Pfam" id="PF06892">
    <property type="entry name" value="Phage_CP76"/>
    <property type="match status" value="1"/>
</dbReference>
<dbReference type="InterPro" id="IPR009679">
    <property type="entry name" value="Phage_186_CII-like"/>
</dbReference>
<dbReference type="EMBL" id="JAAEHK010000009">
    <property type="protein sequence ID" value="NDL70526.1"/>
    <property type="molecule type" value="Genomic_DNA"/>
</dbReference>
<accession>A0A7C9JXE5</accession>
<dbReference type="RefSeq" id="WP_162218416.1">
    <property type="nucleotide sequence ID" value="NZ_JAAEHK010000009.1"/>
</dbReference>
<evidence type="ECO:0000313" key="1">
    <source>
        <dbReference type="EMBL" id="NDL70526.1"/>
    </source>
</evidence>
<organism evidence="1 2">
    <name type="scientific">Vreelandella alkaliphila</name>
    <dbReference type="NCBI Taxonomy" id="272774"/>
    <lineage>
        <taxon>Bacteria</taxon>
        <taxon>Pseudomonadati</taxon>
        <taxon>Pseudomonadota</taxon>
        <taxon>Gammaproteobacteria</taxon>
        <taxon>Oceanospirillales</taxon>
        <taxon>Halomonadaceae</taxon>
        <taxon>Vreelandella</taxon>
    </lineage>
</organism>
<gene>
    <name evidence="1" type="ORF">GPL32_08380</name>
</gene>
<sequence>MSKRWPTSKDRAEREILPLNLSLYHAARDYPGGGKAIAAIYGVPATTLQHRLNPNAETHKLSLDDLEYVLEATRDPRILDSLLALVPNAHWFEYQEATTECSEQQLLNSVANLSSQVSELLTRISEHRRDGKYHDHEKAELEKLKGQLFGAVQALLVTAQRFDGEMAHG</sequence>
<reference evidence="1 2" key="1">
    <citation type="submission" date="2020-01" db="EMBL/GenBank/DDBJ databases">
        <title>Whole genome sequencing of Halomonas alkaliphila strain LS44.</title>
        <authorList>
            <person name="Kumar S."/>
            <person name="Paul D."/>
            <person name="Shouche Y."/>
            <person name="Suryavanshi M.V."/>
        </authorList>
    </citation>
    <scope>NUCLEOTIDE SEQUENCE [LARGE SCALE GENOMIC DNA]</scope>
    <source>
        <strain evidence="1 2">LS44</strain>
    </source>
</reference>
<dbReference type="AlphaFoldDB" id="A0A7C9JXE5"/>
<protein>
    <submittedName>
        <fullName evidence="1">Uncharacterized protein</fullName>
    </submittedName>
</protein>
<evidence type="ECO:0000313" key="2">
    <source>
        <dbReference type="Proteomes" id="UP000480312"/>
    </source>
</evidence>